<feature type="domain" description="Cadherin" evidence="15">
    <location>
        <begin position="371"/>
        <end position="466"/>
    </location>
</feature>
<feature type="domain" description="Cadherin" evidence="15">
    <location>
        <begin position="675"/>
        <end position="783"/>
    </location>
</feature>
<dbReference type="VEuPathDB" id="VectorBase:BGLB013713"/>
<feature type="compositionally biased region" description="Basic and acidic residues" evidence="12">
    <location>
        <begin position="914"/>
        <end position="925"/>
    </location>
</feature>
<dbReference type="InterPro" id="IPR015919">
    <property type="entry name" value="Cadherin-like_sf"/>
</dbReference>
<evidence type="ECO:0000256" key="12">
    <source>
        <dbReference type="SAM" id="MobiDB-lite"/>
    </source>
</evidence>
<evidence type="ECO:0000256" key="8">
    <source>
        <dbReference type="ARBA" id="ARBA00022989"/>
    </source>
</evidence>
<dbReference type="OrthoDB" id="6252479at2759"/>
<dbReference type="AlphaFoldDB" id="A0A2C9K5V9"/>
<keyword evidence="8 13" id="KW-1133">Transmembrane helix</keyword>
<dbReference type="RefSeq" id="XP_013063332.2">
    <property type="nucleotide sequence ID" value="XM_013207878.2"/>
</dbReference>
<evidence type="ECO:0000256" key="2">
    <source>
        <dbReference type="ARBA" id="ARBA00022475"/>
    </source>
</evidence>
<feature type="region of interest" description="Disordered" evidence="12">
    <location>
        <begin position="1126"/>
        <end position="1148"/>
    </location>
</feature>
<dbReference type="FunFam" id="2.60.40.60:FF:000020">
    <property type="entry name" value="Dachsous cadherin-related 1b"/>
    <property type="match status" value="2"/>
</dbReference>
<evidence type="ECO:0000256" key="13">
    <source>
        <dbReference type="SAM" id="Phobius"/>
    </source>
</evidence>
<protein>
    <recommendedName>
        <fullName evidence="15">Cadherin domain-containing protein</fullName>
    </recommendedName>
</protein>
<feature type="compositionally biased region" description="Polar residues" evidence="12">
    <location>
        <begin position="946"/>
        <end position="960"/>
    </location>
</feature>
<evidence type="ECO:0000256" key="14">
    <source>
        <dbReference type="SAM" id="SignalP"/>
    </source>
</evidence>
<dbReference type="PROSITE" id="PS00232">
    <property type="entry name" value="CADHERIN_1"/>
    <property type="match status" value="3"/>
</dbReference>
<dbReference type="PRINTS" id="PR00205">
    <property type="entry name" value="CADHERIN"/>
</dbReference>
<feature type="domain" description="Cadherin" evidence="15">
    <location>
        <begin position="467"/>
        <end position="570"/>
    </location>
</feature>
<dbReference type="CDD" id="cd11304">
    <property type="entry name" value="Cadherin_repeat"/>
    <property type="match status" value="7"/>
</dbReference>
<evidence type="ECO:0000256" key="9">
    <source>
        <dbReference type="ARBA" id="ARBA00023136"/>
    </source>
</evidence>
<evidence type="ECO:0000256" key="10">
    <source>
        <dbReference type="ARBA" id="ARBA00023180"/>
    </source>
</evidence>
<dbReference type="Pfam" id="PF08266">
    <property type="entry name" value="Cadherin_2"/>
    <property type="match status" value="1"/>
</dbReference>
<keyword evidence="10" id="KW-0325">Glycoprotein</keyword>
<name>A0A2C9K5V9_BIOGL</name>
<reference evidence="16" key="1">
    <citation type="submission" date="2020-05" db="UniProtKB">
        <authorList>
            <consortium name="EnsemblMetazoa"/>
        </authorList>
    </citation>
    <scope>IDENTIFICATION</scope>
    <source>
        <strain evidence="16">BB02</strain>
    </source>
</reference>
<keyword evidence="9 13" id="KW-0472">Membrane</keyword>
<feature type="transmembrane region" description="Helical" evidence="13">
    <location>
        <begin position="787"/>
        <end position="812"/>
    </location>
</feature>
<dbReference type="InterPro" id="IPR002126">
    <property type="entry name" value="Cadherin-like_dom"/>
</dbReference>
<evidence type="ECO:0000256" key="6">
    <source>
        <dbReference type="ARBA" id="ARBA00022837"/>
    </source>
</evidence>
<proteinExistence type="predicted"/>
<keyword evidence="3 13" id="KW-0812">Transmembrane</keyword>
<comment type="subcellular location">
    <subcellularLocation>
        <location evidence="1">Cell membrane</location>
        <topology evidence="1">Single-pass type I membrane protein</topology>
    </subcellularLocation>
</comment>
<feature type="chain" id="PRO_5012338507" description="Cadherin domain-containing protein" evidence="14">
    <location>
        <begin position="22"/>
        <end position="1191"/>
    </location>
</feature>
<accession>A0A2C9K5V9</accession>
<dbReference type="KEGG" id="bgt:106052485"/>
<dbReference type="Proteomes" id="UP000076420">
    <property type="component" value="Unassembled WGS sequence"/>
</dbReference>
<feature type="domain" description="Cadherin" evidence="15">
    <location>
        <begin position="250"/>
        <end position="356"/>
    </location>
</feature>
<dbReference type="FunFam" id="2.60.40.60:FF:000002">
    <property type="entry name" value="Protocadherin alpha 2"/>
    <property type="match status" value="1"/>
</dbReference>
<dbReference type="SMART" id="SM00112">
    <property type="entry name" value="CA"/>
    <property type="match status" value="7"/>
</dbReference>
<feature type="compositionally biased region" description="Low complexity" evidence="12">
    <location>
        <begin position="926"/>
        <end position="935"/>
    </location>
</feature>
<dbReference type="PANTHER" id="PTHR24028">
    <property type="entry name" value="CADHERIN-87A"/>
    <property type="match status" value="1"/>
</dbReference>
<organism evidence="16 17">
    <name type="scientific">Biomphalaria glabrata</name>
    <name type="common">Bloodfluke planorb</name>
    <name type="synonym">Freshwater snail</name>
    <dbReference type="NCBI Taxonomy" id="6526"/>
    <lineage>
        <taxon>Eukaryota</taxon>
        <taxon>Metazoa</taxon>
        <taxon>Spiralia</taxon>
        <taxon>Lophotrochozoa</taxon>
        <taxon>Mollusca</taxon>
        <taxon>Gastropoda</taxon>
        <taxon>Heterobranchia</taxon>
        <taxon>Euthyneura</taxon>
        <taxon>Panpulmonata</taxon>
        <taxon>Hygrophila</taxon>
        <taxon>Lymnaeoidea</taxon>
        <taxon>Planorbidae</taxon>
        <taxon>Biomphalaria</taxon>
    </lineage>
</organism>
<dbReference type="PROSITE" id="PS50268">
    <property type="entry name" value="CADHERIN_2"/>
    <property type="match status" value="7"/>
</dbReference>
<keyword evidence="4 14" id="KW-0732">Signal</keyword>
<dbReference type="STRING" id="6526.A0A2C9K5V9"/>
<dbReference type="PANTHER" id="PTHR24028:SF146">
    <property type="entry name" value="CADHERIN 96CB, ISOFORM D-RELATED"/>
    <property type="match status" value="1"/>
</dbReference>
<evidence type="ECO:0000313" key="17">
    <source>
        <dbReference type="Proteomes" id="UP000076420"/>
    </source>
</evidence>
<keyword evidence="6 11" id="KW-0106">Calcium</keyword>
<dbReference type="GO" id="GO:0005886">
    <property type="term" value="C:plasma membrane"/>
    <property type="evidence" value="ECO:0007669"/>
    <property type="project" value="UniProtKB-SubCell"/>
</dbReference>
<feature type="domain" description="Cadherin" evidence="15">
    <location>
        <begin position="569"/>
        <end position="671"/>
    </location>
</feature>
<evidence type="ECO:0000256" key="4">
    <source>
        <dbReference type="ARBA" id="ARBA00022729"/>
    </source>
</evidence>
<dbReference type="FunFam" id="2.60.40.60:FF:000004">
    <property type="entry name" value="Protocadherin 1 gamma 2"/>
    <property type="match status" value="1"/>
</dbReference>
<dbReference type="InterPro" id="IPR013164">
    <property type="entry name" value="Cadherin_N"/>
</dbReference>
<dbReference type="InterPro" id="IPR050174">
    <property type="entry name" value="Protocadherin/Cadherin-CA"/>
</dbReference>
<dbReference type="EnsemblMetazoa" id="BGLB013713-RB">
    <property type="protein sequence ID" value="BGLB013713-PB"/>
    <property type="gene ID" value="BGLB013713"/>
</dbReference>
<keyword evidence="2" id="KW-1003">Cell membrane</keyword>
<dbReference type="InterPro" id="IPR020894">
    <property type="entry name" value="Cadherin_CS"/>
</dbReference>
<dbReference type="Gene3D" id="2.60.40.60">
    <property type="entry name" value="Cadherins"/>
    <property type="match status" value="7"/>
</dbReference>
<dbReference type="SUPFAM" id="SSF49313">
    <property type="entry name" value="Cadherin-like"/>
    <property type="match status" value="7"/>
</dbReference>
<feature type="domain" description="Cadherin" evidence="15">
    <location>
        <begin position="23"/>
        <end position="140"/>
    </location>
</feature>
<keyword evidence="7" id="KW-0130">Cell adhesion</keyword>
<evidence type="ECO:0000256" key="5">
    <source>
        <dbReference type="ARBA" id="ARBA00022737"/>
    </source>
</evidence>
<feature type="signal peptide" evidence="14">
    <location>
        <begin position="1"/>
        <end position="21"/>
    </location>
</feature>
<evidence type="ECO:0000256" key="1">
    <source>
        <dbReference type="ARBA" id="ARBA00004251"/>
    </source>
</evidence>
<dbReference type="GO" id="GO:0007156">
    <property type="term" value="P:homophilic cell adhesion via plasma membrane adhesion molecules"/>
    <property type="evidence" value="ECO:0007669"/>
    <property type="project" value="InterPro"/>
</dbReference>
<evidence type="ECO:0000313" key="16">
    <source>
        <dbReference type="EnsemblMetazoa" id="BGLB013713-PB"/>
    </source>
</evidence>
<feature type="region of interest" description="Disordered" evidence="12">
    <location>
        <begin position="914"/>
        <end position="980"/>
    </location>
</feature>
<evidence type="ECO:0000259" key="15">
    <source>
        <dbReference type="PROSITE" id="PS50268"/>
    </source>
</evidence>
<evidence type="ECO:0000256" key="7">
    <source>
        <dbReference type="ARBA" id="ARBA00022889"/>
    </source>
</evidence>
<evidence type="ECO:0000256" key="11">
    <source>
        <dbReference type="PROSITE-ProRule" id="PRU00043"/>
    </source>
</evidence>
<dbReference type="FunFam" id="2.60.40.60:FF:000007">
    <property type="entry name" value="Protocadherin alpha 2"/>
    <property type="match status" value="1"/>
</dbReference>
<sequence>MKLHIVLVLAALGSQMLPVESQSRKSITFNLEEEKEAGTLVGNVADESGLRNEVTQDVFDRFKYQILSSDGIRVTSLLSINNKTGALNTIARIDREKVCDSSAPTCALTFDVTVQQEVSIYKFISVTVVIKDINDNAPSFPSPQLSLSMSEAEQIGSELTIPPATDKDVGVNANLSYWMDKSNVFELKVEKLVDASSLKLILQQNLDRETQSTYNLVIYAKDGTTSSALTGTLSVMVSVLDVNDNSPIFIQPLFNFSIWETTTVASVVGSINATDSDAGENGRVSYQFSSLTSSKVLQLFALNADTGAVSVKSDLMYETMKFQAVVEARDHGASPRSSQAMLVINVLDVGNKPPKLSLTLAEPLVNGSLLLPEDIPIGSFVGTLKYVDNDEGNNGDVACTSMNPQFLLQVIEDHGYAIEVRSQLDRESQPEINVVLKCSDRGSPILSAFVNLTVRLKDVNDNSPQFTDTSSKVKIAENIPKRANLIRVSANDADEGVNKDFFYQLAVNSSNAFSVDPSSGWVSTIAPLDREMTPVIFLTVLAIDRGVPPLTGSTTVTVFVDDVNDNTPSITRTEYQLKENEPQGSFVGQIMAEDDDDGLNAQYTFSLVSDPSSSFLVSESGVISTTKSFDREEVDQYTILVSVKDGGSPSLSSTSTLTIAITDDNDHSPYILYPTPTNDSINISANLSPGSVIARVVASDADLDNNAKLLYIIAEGNPNNLFSIDNATGTIFVAKRLSQNRGSELRLTISVQDGGNPRLNNETSLHISIDFSNATLLSDAAVMDQKYVIIAGIIAGITVIITIIIVTIIIILKRTDLGRCSEPNLKAKDPNHRHCPLPKDATEVGLHSIPNYLIGSSDKETGFGDGNVKSRDPNMSFESFKTTGSGNTFKQAPTMLTKDILDTASFTLYSETRKRAASDDHHSDSSGDVTTSDSGKGASDVEEVSQGGTPPINNYSNGNLAPNLLAPRVPPREPVTAGALPLTQRSTFGLMQTRDYSSLGDLTRSDRVYVAQNDLDKSRKIANKVRFTLDDEHQGSKPSHAFADLHRNIPLSQPGYGTPYMMNIGPKSDNVSGLTHIPPTAHQNGRIHGQPRYDLRDRANKSAISVPLSRDAIARHDRLQNQPLKQHSLLSPNGYPPMHQQQPHQQYSHRHLPLAALNHSIDEDDDDGSTTTSGSYAIDHVDENLSNSVEC</sequence>
<feature type="domain" description="Cadherin" evidence="15">
    <location>
        <begin position="141"/>
        <end position="249"/>
    </location>
</feature>
<dbReference type="Pfam" id="PF00028">
    <property type="entry name" value="Cadherin"/>
    <property type="match status" value="6"/>
</dbReference>
<dbReference type="VEuPathDB" id="VectorBase:BGLAX_050800"/>
<keyword evidence="5" id="KW-0677">Repeat</keyword>
<feature type="compositionally biased region" description="Low complexity" evidence="12">
    <location>
        <begin position="1136"/>
        <end position="1146"/>
    </location>
</feature>
<evidence type="ECO:0000256" key="3">
    <source>
        <dbReference type="ARBA" id="ARBA00022692"/>
    </source>
</evidence>
<dbReference type="GO" id="GO:0005509">
    <property type="term" value="F:calcium ion binding"/>
    <property type="evidence" value="ECO:0007669"/>
    <property type="project" value="UniProtKB-UniRule"/>
</dbReference>
<gene>
    <name evidence="16" type="primary">106052485</name>
</gene>